<dbReference type="InterPro" id="IPR005794">
    <property type="entry name" value="Fmt"/>
</dbReference>
<evidence type="ECO:0000313" key="9">
    <source>
        <dbReference type="EMBL" id="MCP1258104.1"/>
    </source>
</evidence>
<evidence type="ECO:0000256" key="3">
    <source>
        <dbReference type="ARBA" id="ARBA00022679"/>
    </source>
</evidence>
<comment type="caution">
    <text evidence="9">The sequence shown here is derived from an EMBL/GenBank/DDBJ whole genome shotgun (WGS) entry which is preliminary data.</text>
</comment>
<dbReference type="PANTHER" id="PTHR11138">
    <property type="entry name" value="METHIONYL-TRNA FORMYLTRANSFERASE"/>
    <property type="match status" value="1"/>
</dbReference>
<dbReference type="SUPFAM" id="SSF53328">
    <property type="entry name" value="Formyltransferase"/>
    <property type="match status" value="1"/>
</dbReference>
<dbReference type="GO" id="GO:0004479">
    <property type="term" value="F:methionyl-tRNA formyltransferase activity"/>
    <property type="evidence" value="ECO:0007669"/>
    <property type="project" value="UniProtKB-EC"/>
</dbReference>
<evidence type="ECO:0000256" key="5">
    <source>
        <dbReference type="HAMAP-Rule" id="MF_00182"/>
    </source>
</evidence>
<dbReference type="InterPro" id="IPR044135">
    <property type="entry name" value="Met-tRNA-FMT_C"/>
</dbReference>
<dbReference type="CDD" id="cd08704">
    <property type="entry name" value="Met_tRNA_FMT_C"/>
    <property type="match status" value="1"/>
</dbReference>
<dbReference type="InterPro" id="IPR011034">
    <property type="entry name" value="Formyl_transferase-like_C_sf"/>
</dbReference>
<keyword evidence="3 5" id="KW-0808">Transferase</keyword>
<dbReference type="PROSITE" id="PS00373">
    <property type="entry name" value="GART"/>
    <property type="match status" value="1"/>
</dbReference>
<dbReference type="NCBIfam" id="TIGR00460">
    <property type="entry name" value="fmt"/>
    <property type="match status" value="1"/>
</dbReference>
<evidence type="ECO:0000259" key="8">
    <source>
        <dbReference type="Pfam" id="PF02911"/>
    </source>
</evidence>
<keyword evidence="4 5" id="KW-0648">Protein biosynthesis</keyword>
<protein>
    <recommendedName>
        <fullName evidence="2 5">Methionyl-tRNA formyltransferase</fullName>
        <ecNumber evidence="2 5">2.1.2.9</ecNumber>
    </recommendedName>
</protein>
<evidence type="ECO:0000256" key="6">
    <source>
        <dbReference type="SAM" id="MobiDB-lite"/>
    </source>
</evidence>
<dbReference type="Pfam" id="PF02911">
    <property type="entry name" value="Formyl_trans_C"/>
    <property type="match status" value="1"/>
</dbReference>
<feature type="domain" description="Formyl transferase N-terminal" evidence="7">
    <location>
        <begin position="1"/>
        <end position="181"/>
    </location>
</feature>
<comment type="catalytic activity">
    <reaction evidence="5">
        <text>L-methionyl-tRNA(fMet) + (6R)-10-formyltetrahydrofolate = N-formyl-L-methionyl-tRNA(fMet) + (6S)-5,6,7,8-tetrahydrofolate + H(+)</text>
        <dbReference type="Rhea" id="RHEA:24380"/>
        <dbReference type="Rhea" id="RHEA-COMP:9952"/>
        <dbReference type="Rhea" id="RHEA-COMP:9953"/>
        <dbReference type="ChEBI" id="CHEBI:15378"/>
        <dbReference type="ChEBI" id="CHEBI:57453"/>
        <dbReference type="ChEBI" id="CHEBI:78530"/>
        <dbReference type="ChEBI" id="CHEBI:78844"/>
        <dbReference type="ChEBI" id="CHEBI:195366"/>
        <dbReference type="EC" id="2.1.2.9"/>
    </reaction>
</comment>
<dbReference type="Proteomes" id="UP001523528">
    <property type="component" value="Unassembled WGS sequence"/>
</dbReference>
<dbReference type="InterPro" id="IPR005793">
    <property type="entry name" value="Formyl_trans_C"/>
</dbReference>
<dbReference type="SUPFAM" id="SSF50486">
    <property type="entry name" value="FMT C-terminal domain-like"/>
    <property type="match status" value="1"/>
</dbReference>
<dbReference type="CDD" id="cd08646">
    <property type="entry name" value="FMT_core_Met-tRNA-FMT_N"/>
    <property type="match status" value="1"/>
</dbReference>
<dbReference type="EC" id="2.1.2.9" evidence="2 5"/>
<keyword evidence="10" id="KW-1185">Reference proteome</keyword>
<feature type="binding site" evidence="5">
    <location>
        <begin position="110"/>
        <end position="113"/>
    </location>
    <ligand>
        <name>(6S)-5,6,7,8-tetrahydrofolate</name>
        <dbReference type="ChEBI" id="CHEBI:57453"/>
    </ligand>
</feature>
<comment type="similarity">
    <text evidence="1 5">Belongs to the Fmt family.</text>
</comment>
<dbReference type="InterPro" id="IPR041711">
    <property type="entry name" value="Met-tRNA-FMT_N"/>
</dbReference>
<dbReference type="RefSeq" id="WP_165991443.1">
    <property type="nucleotide sequence ID" value="NZ_JAMYZY010000007.1"/>
</dbReference>
<evidence type="ECO:0000259" key="7">
    <source>
        <dbReference type="Pfam" id="PF00551"/>
    </source>
</evidence>
<comment type="function">
    <text evidence="5">Attaches a formyl group to the free amino group of methionyl-tRNA(fMet). The formyl group appears to play a dual role in the initiator identity of N-formylmethionyl-tRNA by promoting its recognition by IF2 and preventing the misappropriation of this tRNA by the elongation apparatus.</text>
</comment>
<evidence type="ECO:0000256" key="4">
    <source>
        <dbReference type="ARBA" id="ARBA00022917"/>
    </source>
</evidence>
<evidence type="ECO:0000256" key="1">
    <source>
        <dbReference type="ARBA" id="ARBA00010699"/>
    </source>
</evidence>
<name>A0ABT1F2Y1_9PROT</name>
<dbReference type="InterPro" id="IPR002376">
    <property type="entry name" value="Formyl_transf_N"/>
</dbReference>
<feature type="region of interest" description="Disordered" evidence="6">
    <location>
        <begin position="265"/>
        <end position="286"/>
    </location>
</feature>
<dbReference type="Pfam" id="PF00551">
    <property type="entry name" value="Formyl_trans_N"/>
    <property type="match status" value="1"/>
</dbReference>
<sequence>MRLVFMGTPDFAVPALKALHAAGHDIVAVYSQPPRPAGRGKALRASPVQQAAQELGLPVRHPLSLRNNMEEWEAFAALRADAAIVAAYGLILPQTMLDAPAMGCLNIHASLLPRWRGASPIQSAIWAGDTQSGVTIMQMEAGLDTGPMLLRKAVPITAHTTATTLHDALSALGGSMVLRVLQDFPPPTQSVADTQARLGANRPARQIQPDTGVTYAARLTREDGRIDWAQDATAIDRQIRALTPWPGTFTTLADGTVIKIGGGLPIPPPTGPSGGPEHSAAQAAAPGTVVDDQLSVACGTGFIRLTRLQRPGRGMMEADAFLRGQPLPAGTRLGTLPPSNTP</sequence>
<evidence type="ECO:0000256" key="2">
    <source>
        <dbReference type="ARBA" id="ARBA00012261"/>
    </source>
</evidence>
<reference evidence="9 10" key="1">
    <citation type="submission" date="2022-06" db="EMBL/GenBank/DDBJ databases">
        <title>Acetobacer genomes from food samples.</title>
        <authorList>
            <person name="Sombolestani A."/>
        </authorList>
    </citation>
    <scope>NUCLEOTIDE SEQUENCE [LARGE SCALE GENOMIC DNA]</scope>
    <source>
        <strain evidence="9 10">R-83285</strain>
    </source>
</reference>
<proteinExistence type="inferred from homology"/>
<feature type="domain" description="Formyl transferase C-terminal" evidence="8">
    <location>
        <begin position="218"/>
        <end position="325"/>
    </location>
</feature>
<dbReference type="InterPro" id="IPR036477">
    <property type="entry name" value="Formyl_transf_N_sf"/>
</dbReference>
<dbReference type="InterPro" id="IPR001555">
    <property type="entry name" value="GART_AS"/>
</dbReference>
<organism evidence="9 10">
    <name type="scientific">Acetobacter lambici</name>
    <dbReference type="NCBI Taxonomy" id="1332824"/>
    <lineage>
        <taxon>Bacteria</taxon>
        <taxon>Pseudomonadati</taxon>
        <taxon>Pseudomonadota</taxon>
        <taxon>Alphaproteobacteria</taxon>
        <taxon>Acetobacterales</taxon>
        <taxon>Acetobacteraceae</taxon>
        <taxon>Acetobacter</taxon>
    </lineage>
</organism>
<dbReference type="Gene3D" id="3.40.50.12230">
    <property type="match status" value="1"/>
</dbReference>
<dbReference type="HAMAP" id="MF_00182">
    <property type="entry name" value="Formyl_trans"/>
    <property type="match status" value="1"/>
</dbReference>
<dbReference type="EMBL" id="JAMYZZ010000006">
    <property type="protein sequence ID" value="MCP1258104.1"/>
    <property type="molecule type" value="Genomic_DNA"/>
</dbReference>
<gene>
    <name evidence="5 9" type="primary">fmt</name>
    <name evidence="9" type="ORF">NKW50_05815</name>
</gene>
<evidence type="ECO:0000313" key="10">
    <source>
        <dbReference type="Proteomes" id="UP001523528"/>
    </source>
</evidence>
<accession>A0ABT1F2Y1</accession>
<feature type="region of interest" description="Disordered" evidence="6">
    <location>
        <begin position="322"/>
        <end position="342"/>
    </location>
</feature>
<dbReference type="PANTHER" id="PTHR11138:SF5">
    <property type="entry name" value="METHIONYL-TRNA FORMYLTRANSFERASE, MITOCHONDRIAL"/>
    <property type="match status" value="1"/>
</dbReference>